<dbReference type="GO" id="GO:0003824">
    <property type="term" value="F:catalytic activity"/>
    <property type="evidence" value="ECO:0007669"/>
    <property type="project" value="UniProtKB-ARBA"/>
</dbReference>
<dbReference type="Gene3D" id="3.90.1150.10">
    <property type="entry name" value="Aspartate Aminotransferase, domain 1"/>
    <property type="match status" value="1"/>
</dbReference>
<dbReference type="InterPro" id="IPR000192">
    <property type="entry name" value="Aminotrans_V_dom"/>
</dbReference>
<dbReference type="AlphaFoldDB" id="A0A2T2WQ75"/>
<protein>
    <submittedName>
        <fullName evidence="2">Cysteine desulfurase</fullName>
    </submittedName>
</protein>
<accession>A0A2T2WQ75</accession>
<dbReference type="InterPro" id="IPR015421">
    <property type="entry name" value="PyrdxlP-dep_Trfase_major"/>
</dbReference>
<evidence type="ECO:0000259" key="1">
    <source>
        <dbReference type="Pfam" id="PF00266"/>
    </source>
</evidence>
<comment type="caution">
    <text evidence="2">The sequence shown here is derived from an EMBL/GenBank/DDBJ whole genome shotgun (WGS) entry which is preliminary data.</text>
</comment>
<gene>
    <name evidence="2" type="ORF">C7B47_14980</name>
</gene>
<reference evidence="2 3" key="1">
    <citation type="journal article" date="2014" name="BMC Genomics">
        <title>Comparison of environmental and isolate Sulfobacillus genomes reveals diverse carbon, sulfur, nitrogen, and hydrogen metabolisms.</title>
        <authorList>
            <person name="Justice N.B."/>
            <person name="Norman A."/>
            <person name="Brown C.T."/>
            <person name="Singh A."/>
            <person name="Thomas B.C."/>
            <person name="Banfield J.F."/>
        </authorList>
    </citation>
    <scope>NUCLEOTIDE SEQUENCE [LARGE SCALE GENOMIC DNA]</scope>
    <source>
        <strain evidence="2">AMDSBA5</strain>
    </source>
</reference>
<proteinExistence type="predicted"/>
<dbReference type="InterPro" id="IPR015422">
    <property type="entry name" value="PyrdxlP-dep_Trfase_small"/>
</dbReference>
<organism evidence="2 3">
    <name type="scientific">Sulfobacillus thermosulfidooxidans</name>
    <dbReference type="NCBI Taxonomy" id="28034"/>
    <lineage>
        <taxon>Bacteria</taxon>
        <taxon>Bacillati</taxon>
        <taxon>Bacillota</taxon>
        <taxon>Clostridia</taxon>
        <taxon>Eubacteriales</taxon>
        <taxon>Clostridiales Family XVII. Incertae Sedis</taxon>
        <taxon>Sulfobacillus</taxon>
    </lineage>
</organism>
<evidence type="ECO:0000313" key="2">
    <source>
        <dbReference type="EMBL" id="PSR24373.1"/>
    </source>
</evidence>
<name>A0A2T2WQ75_SULTH</name>
<dbReference type="EMBL" id="PXYX01000056">
    <property type="protein sequence ID" value="PSR24373.1"/>
    <property type="molecule type" value="Genomic_DNA"/>
</dbReference>
<sequence>MFGYDLRLLIPAALRQTYLNTATLGPTPTPASAAACAAELEWEEIGPGHVPYYLEAREKARQFAKRIEHYMPKGTVSLVENNSEAILRVMWGLPWERGDEVITTDHEHPAMLFSLASLIRRFGIKVKVMTVDSADSLQDQLQRLLTPKTRLVAMSHVSYLTGWQLPVEKLAPIIHHYPRTRFLVDGAQALGNILINPFNTGADFYVFCGHKWMMAPPGWAGLWVRTTRLGELATMWPIDDHVFNPKDLEHGVWPLDLDNGQGLEFGSRAWPRIVGWSITWDYFEEEGFAHQSRYQLGLAQQLVQAVGHLDAFEVVMPPQSDYRLTALVTVRSKKLGTHLAEKLWEHNVVVKSVPDYQGIRVALGLFNIPDDVNALVSCLQTLSE</sequence>
<dbReference type="Pfam" id="PF00266">
    <property type="entry name" value="Aminotran_5"/>
    <property type="match status" value="1"/>
</dbReference>
<dbReference type="Gene3D" id="3.40.640.10">
    <property type="entry name" value="Type I PLP-dependent aspartate aminotransferase-like (Major domain)"/>
    <property type="match status" value="1"/>
</dbReference>
<evidence type="ECO:0000313" key="3">
    <source>
        <dbReference type="Proteomes" id="UP000242705"/>
    </source>
</evidence>
<dbReference type="InterPro" id="IPR015424">
    <property type="entry name" value="PyrdxlP-dep_Trfase"/>
</dbReference>
<dbReference type="PANTHER" id="PTHR43586">
    <property type="entry name" value="CYSTEINE DESULFURASE"/>
    <property type="match status" value="1"/>
</dbReference>
<dbReference type="SUPFAM" id="SSF53383">
    <property type="entry name" value="PLP-dependent transferases"/>
    <property type="match status" value="1"/>
</dbReference>
<feature type="domain" description="Aminotransferase class V" evidence="1">
    <location>
        <begin position="69"/>
        <end position="352"/>
    </location>
</feature>
<dbReference type="Proteomes" id="UP000242705">
    <property type="component" value="Unassembled WGS sequence"/>
</dbReference>
<dbReference type="PANTHER" id="PTHR43586:SF4">
    <property type="entry name" value="ISOPENICILLIN N EPIMERASE"/>
    <property type="match status" value="1"/>
</dbReference>